<evidence type="ECO:0000313" key="9">
    <source>
        <dbReference type="Proteomes" id="UP000186026"/>
    </source>
</evidence>
<keyword evidence="9" id="KW-1185">Reference proteome</keyword>
<keyword evidence="4 7" id="KW-1133">Transmembrane helix</keyword>
<gene>
    <name evidence="8" type="ORF">SAMN05421761_105186</name>
</gene>
<feature type="transmembrane region" description="Helical" evidence="7">
    <location>
        <begin position="338"/>
        <end position="358"/>
    </location>
</feature>
<dbReference type="InterPro" id="IPR047218">
    <property type="entry name" value="YocR/YhdH-like"/>
</dbReference>
<dbReference type="Pfam" id="PF00209">
    <property type="entry name" value="SNF"/>
    <property type="match status" value="2"/>
</dbReference>
<dbReference type="InterPro" id="IPR037272">
    <property type="entry name" value="SNS_sf"/>
</dbReference>
<keyword evidence="2 6" id="KW-0813">Transport</keyword>
<dbReference type="PROSITE" id="PS00610">
    <property type="entry name" value="NA_NEUROTRAN_SYMP_1"/>
    <property type="match status" value="1"/>
</dbReference>
<feature type="transmembrane region" description="Helical" evidence="7">
    <location>
        <begin position="90"/>
        <end position="120"/>
    </location>
</feature>
<feature type="transmembrane region" description="Helical" evidence="7">
    <location>
        <begin position="294"/>
        <end position="317"/>
    </location>
</feature>
<dbReference type="OrthoDB" id="9762833at2"/>
<comment type="subcellular location">
    <subcellularLocation>
        <location evidence="1">Membrane</location>
        <topology evidence="1">Multi-pass membrane protein</topology>
    </subcellularLocation>
</comment>
<dbReference type="RefSeq" id="WP_076500312.1">
    <property type="nucleotide sequence ID" value="NZ_FTOP01000005.1"/>
</dbReference>
<dbReference type="GO" id="GO:0016020">
    <property type="term" value="C:membrane"/>
    <property type="evidence" value="ECO:0007669"/>
    <property type="project" value="UniProtKB-SubCell"/>
</dbReference>
<proteinExistence type="inferred from homology"/>
<name>A0A1N7M8E2_9BACT</name>
<organism evidence="8 9">
    <name type="scientific">Belliella pelovolcani</name>
    <dbReference type="NCBI Taxonomy" id="529505"/>
    <lineage>
        <taxon>Bacteria</taxon>
        <taxon>Pseudomonadati</taxon>
        <taxon>Bacteroidota</taxon>
        <taxon>Cytophagia</taxon>
        <taxon>Cytophagales</taxon>
        <taxon>Cyclobacteriaceae</taxon>
        <taxon>Belliella</taxon>
    </lineage>
</organism>
<reference evidence="9" key="1">
    <citation type="submission" date="2017-01" db="EMBL/GenBank/DDBJ databases">
        <authorList>
            <person name="Varghese N."/>
            <person name="Submissions S."/>
        </authorList>
    </citation>
    <scope>NUCLEOTIDE SEQUENCE [LARGE SCALE GENOMIC DNA]</scope>
    <source>
        <strain evidence="9">DSM 46698</strain>
    </source>
</reference>
<feature type="transmembrane region" description="Helical" evidence="7">
    <location>
        <begin position="170"/>
        <end position="192"/>
    </location>
</feature>
<evidence type="ECO:0000256" key="5">
    <source>
        <dbReference type="ARBA" id="ARBA00023136"/>
    </source>
</evidence>
<dbReference type="EMBL" id="FTOP01000005">
    <property type="protein sequence ID" value="SIS82293.1"/>
    <property type="molecule type" value="Genomic_DNA"/>
</dbReference>
<evidence type="ECO:0000313" key="8">
    <source>
        <dbReference type="EMBL" id="SIS82293.1"/>
    </source>
</evidence>
<dbReference type="SUPFAM" id="SSF161070">
    <property type="entry name" value="SNF-like"/>
    <property type="match status" value="1"/>
</dbReference>
<feature type="transmembrane region" description="Helical" evidence="7">
    <location>
        <begin position="426"/>
        <end position="453"/>
    </location>
</feature>
<keyword evidence="6" id="KW-0769">Symport</keyword>
<comment type="similarity">
    <text evidence="6">Belongs to the sodium:neurotransmitter symporter (SNF) (TC 2.A.22) family.</text>
</comment>
<feature type="transmembrane region" description="Helical" evidence="7">
    <location>
        <begin position="384"/>
        <end position="406"/>
    </location>
</feature>
<dbReference type="Proteomes" id="UP000186026">
    <property type="component" value="Unassembled WGS sequence"/>
</dbReference>
<dbReference type="NCBIfam" id="NF037979">
    <property type="entry name" value="Na_transp"/>
    <property type="match status" value="1"/>
</dbReference>
<evidence type="ECO:0000256" key="7">
    <source>
        <dbReference type="SAM" id="Phobius"/>
    </source>
</evidence>
<sequence length="466" mass="49972">MALNTETEGRGQWGSSLGFIMAAAGSAVGLGNIWRFPYITGENGGGAFVFVYILCVLLIGIPLLFNELAIGRLTGKNPIGAMKKASDNKFWMIPGIMSVVICFMVLTYYSVIAGWTVGYIITELINIPVDFDVFIETPKYIVPLTFLFMVITILVILGGVSGGIEKASKLLMPVLFILIILIAGRSVTLPGASEGINYYLNPDFSKINGGVILAALGQAFFSMSVGWGLMVTYGSYLPKSSNLVTSGLWIGALDSFVALLGGLMIFPAVFALGLKPDEGPSLVFKILPQVFDQIPGGSIIGASFFLLLMVAALTSTISMLEVPVGYLIDEKKISRKKAAWGVGITAMVVSIPAILSSIEESVFSKVTMKIGSIQKTGWFDIMDWTFGTLSVTVLCLLFALFSGWGFKSSKLVDEIALGAPTFKKKILFGISPGQVWIFFIRFVCPLVIGLVLLNLFGVFGEPEAGG</sequence>
<dbReference type="AlphaFoldDB" id="A0A1N7M8E2"/>
<evidence type="ECO:0000256" key="3">
    <source>
        <dbReference type="ARBA" id="ARBA00022692"/>
    </source>
</evidence>
<keyword evidence="3 6" id="KW-0812">Transmembrane</keyword>
<protein>
    <recommendedName>
        <fullName evidence="6">Transporter</fullName>
    </recommendedName>
</protein>
<feature type="transmembrane region" description="Helical" evidence="7">
    <location>
        <begin position="46"/>
        <end position="69"/>
    </location>
</feature>
<dbReference type="STRING" id="529505.SAMN05421761_105186"/>
<evidence type="ECO:0000256" key="2">
    <source>
        <dbReference type="ARBA" id="ARBA00022448"/>
    </source>
</evidence>
<feature type="transmembrane region" description="Helical" evidence="7">
    <location>
        <begin position="248"/>
        <end position="274"/>
    </location>
</feature>
<dbReference type="InterPro" id="IPR000175">
    <property type="entry name" value="Na/ntran_symport"/>
</dbReference>
<keyword evidence="5 7" id="KW-0472">Membrane</keyword>
<dbReference type="PANTHER" id="PTHR42948">
    <property type="entry name" value="TRANSPORTER"/>
    <property type="match status" value="1"/>
</dbReference>
<feature type="transmembrane region" description="Helical" evidence="7">
    <location>
        <begin position="140"/>
        <end position="158"/>
    </location>
</feature>
<feature type="transmembrane region" description="Helical" evidence="7">
    <location>
        <begin position="12"/>
        <end position="34"/>
    </location>
</feature>
<dbReference type="CDD" id="cd10336">
    <property type="entry name" value="SLC6sbd_Tyt1-Like"/>
    <property type="match status" value="1"/>
</dbReference>
<evidence type="ECO:0000256" key="6">
    <source>
        <dbReference type="RuleBase" id="RU003732"/>
    </source>
</evidence>
<evidence type="ECO:0000256" key="4">
    <source>
        <dbReference type="ARBA" id="ARBA00022989"/>
    </source>
</evidence>
<accession>A0A1N7M8E2</accession>
<feature type="transmembrane region" description="Helical" evidence="7">
    <location>
        <begin position="212"/>
        <end position="236"/>
    </location>
</feature>
<evidence type="ECO:0000256" key="1">
    <source>
        <dbReference type="ARBA" id="ARBA00004141"/>
    </source>
</evidence>
<dbReference type="PANTHER" id="PTHR42948:SF1">
    <property type="entry name" value="TRANSPORTER"/>
    <property type="match status" value="1"/>
</dbReference>
<dbReference type="PROSITE" id="PS50267">
    <property type="entry name" value="NA_NEUROTRAN_SYMP_3"/>
    <property type="match status" value="1"/>
</dbReference>
<dbReference type="GO" id="GO:0015293">
    <property type="term" value="F:symporter activity"/>
    <property type="evidence" value="ECO:0007669"/>
    <property type="project" value="UniProtKB-KW"/>
</dbReference>
<dbReference type="PRINTS" id="PR00176">
    <property type="entry name" value="NANEUSMPORT"/>
</dbReference>